<reference evidence="2" key="1">
    <citation type="journal article" date="2023" name="Science">
        <title>Genome structures resolve the early diversification of teleost fishes.</title>
        <authorList>
            <person name="Parey E."/>
            <person name="Louis A."/>
            <person name="Montfort J."/>
            <person name="Bouchez O."/>
            <person name="Roques C."/>
            <person name="Iampietro C."/>
            <person name="Lluch J."/>
            <person name="Castinel A."/>
            <person name="Donnadieu C."/>
            <person name="Desvignes T."/>
            <person name="Floi Bucao C."/>
            <person name="Jouanno E."/>
            <person name="Wen M."/>
            <person name="Mejri S."/>
            <person name="Dirks R."/>
            <person name="Jansen H."/>
            <person name="Henkel C."/>
            <person name="Chen W.J."/>
            <person name="Zahm M."/>
            <person name="Cabau C."/>
            <person name="Klopp C."/>
            <person name="Thompson A.W."/>
            <person name="Robinson-Rechavi M."/>
            <person name="Braasch I."/>
            <person name="Lecointre G."/>
            <person name="Bobe J."/>
            <person name="Postlethwait J.H."/>
            <person name="Berthelot C."/>
            <person name="Roest Crollius H."/>
            <person name="Guiguen Y."/>
        </authorList>
    </citation>
    <scope>NUCLEOTIDE SEQUENCE</scope>
    <source>
        <strain evidence="2">NC1722</strain>
    </source>
</reference>
<organism evidence="2 3">
    <name type="scientific">Aldrovandia affinis</name>
    <dbReference type="NCBI Taxonomy" id="143900"/>
    <lineage>
        <taxon>Eukaryota</taxon>
        <taxon>Metazoa</taxon>
        <taxon>Chordata</taxon>
        <taxon>Craniata</taxon>
        <taxon>Vertebrata</taxon>
        <taxon>Euteleostomi</taxon>
        <taxon>Actinopterygii</taxon>
        <taxon>Neopterygii</taxon>
        <taxon>Teleostei</taxon>
        <taxon>Notacanthiformes</taxon>
        <taxon>Halosauridae</taxon>
        <taxon>Aldrovandia</taxon>
    </lineage>
</organism>
<dbReference type="EMBL" id="JAINUG010000202">
    <property type="protein sequence ID" value="KAJ8388020.1"/>
    <property type="molecule type" value="Genomic_DNA"/>
</dbReference>
<dbReference type="InterPro" id="IPR028020">
    <property type="entry name" value="ASX_DEUBAD_dom"/>
</dbReference>
<dbReference type="InterPro" id="IPR024811">
    <property type="entry name" value="ASX/ASX-like"/>
</dbReference>
<evidence type="ECO:0000313" key="3">
    <source>
        <dbReference type="Proteomes" id="UP001221898"/>
    </source>
</evidence>
<dbReference type="AlphaFoldDB" id="A0AAD7W959"/>
<keyword evidence="3" id="KW-1185">Reference proteome</keyword>
<name>A0AAD7W959_9TELE</name>
<sequence length="317" mass="34910">MELVQRLIQETNYHLNQAQVEVDLAKQTTRILTSASTRSAQYAYTWWDWVYRGCVIASLLVFTITLVQCCYFKHLIASLRSALNTSSGRQRKKAVMMPRVVLTPLKVNGEHVPSGPMKRSRGVEVDFETPGSILVNTNIRALINTHTFAAFPSHSQQQLLHLLPEVDRQVGSDGLARLSISALNNEFFTHASQSWKERLAEAIPNPPRFRGTLEATEPVQSLEFSVLSHPKMPPNVQGVRWEGEAPAACLFKEALSRAAVMQHLLSQQGGVASGAVPVITSVASRQPADFSENASAYQLAIILEHPGPQPPQGSAPE</sequence>
<dbReference type="PANTHER" id="PTHR13578">
    <property type="entry name" value="ADDITIONAL SEX COMBS LIKE PROTEIN ASXL"/>
    <property type="match status" value="1"/>
</dbReference>
<evidence type="ECO:0000259" key="1">
    <source>
        <dbReference type="Pfam" id="PF13919"/>
    </source>
</evidence>
<feature type="domain" description="ASX DEUBAD" evidence="1">
    <location>
        <begin position="116"/>
        <end position="218"/>
    </location>
</feature>
<gene>
    <name evidence="2" type="ORF">AAFF_G00148110</name>
</gene>
<dbReference type="GO" id="GO:0009887">
    <property type="term" value="P:animal organ morphogenesis"/>
    <property type="evidence" value="ECO:0007669"/>
    <property type="project" value="TreeGrafter"/>
</dbReference>
<comment type="caution">
    <text evidence="2">The sequence shown here is derived from an EMBL/GenBank/DDBJ whole genome shotgun (WGS) entry which is preliminary data.</text>
</comment>
<accession>A0AAD7W959</accession>
<evidence type="ECO:0000313" key="2">
    <source>
        <dbReference type="EMBL" id="KAJ8388020.1"/>
    </source>
</evidence>
<dbReference type="GO" id="GO:0035517">
    <property type="term" value="C:PR-DUB complex"/>
    <property type="evidence" value="ECO:0007669"/>
    <property type="project" value="TreeGrafter"/>
</dbReference>
<dbReference type="GO" id="GO:0003682">
    <property type="term" value="F:chromatin binding"/>
    <property type="evidence" value="ECO:0007669"/>
    <property type="project" value="TreeGrafter"/>
</dbReference>
<dbReference type="GO" id="GO:0042975">
    <property type="term" value="F:peroxisome proliferator activated receptor binding"/>
    <property type="evidence" value="ECO:0007669"/>
    <property type="project" value="TreeGrafter"/>
</dbReference>
<dbReference type="Pfam" id="PF13919">
    <property type="entry name" value="ASXH"/>
    <property type="match status" value="1"/>
</dbReference>
<dbReference type="PANTHER" id="PTHR13578:SF19">
    <property type="entry name" value="POLYCOMB GROUP PROTEIN ASXL1"/>
    <property type="match status" value="1"/>
</dbReference>
<dbReference type="GO" id="GO:0045944">
    <property type="term" value="P:positive regulation of transcription by RNA polymerase II"/>
    <property type="evidence" value="ECO:0007669"/>
    <property type="project" value="TreeGrafter"/>
</dbReference>
<protein>
    <recommendedName>
        <fullName evidence="1">ASX DEUBAD domain-containing protein</fullName>
    </recommendedName>
</protein>
<dbReference type="Proteomes" id="UP001221898">
    <property type="component" value="Unassembled WGS sequence"/>
</dbReference>
<proteinExistence type="predicted"/>